<evidence type="ECO:0000259" key="6">
    <source>
        <dbReference type="PROSITE" id="PS51669"/>
    </source>
</evidence>
<dbReference type="Gene3D" id="3.40.50.740">
    <property type="match status" value="1"/>
</dbReference>
<dbReference type="RefSeq" id="WP_307151554.1">
    <property type="nucleotide sequence ID" value="NZ_JAUSTU010000019.1"/>
</dbReference>
<dbReference type="InterPro" id="IPR006963">
    <property type="entry name" value="Mopterin_OxRdtase_4Fe-4S_dom"/>
</dbReference>
<keyword evidence="3" id="KW-0479">Metal-binding</keyword>
<accession>A0ABT9V821</accession>
<dbReference type="SUPFAM" id="SSF50692">
    <property type="entry name" value="ADC-like"/>
    <property type="match status" value="1"/>
</dbReference>
<reference evidence="7 8" key="1">
    <citation type="submission" date="2023-07" db="EMBL/GenBank/DDBJ databases">
        <title>Genomic Encyclopedia of Type Strains, Phase IV (KMG-IV): sequencing the most valuable type-strain genomes for metagenomic binning, comparative biology and taxonomic classification.</title>
        <authorList>
            <person name="Goeker M."/>
        </authorList>
    </citation>
    <scope>NUCLEOTIDE SEQUENCE [LARGE SCALE GENOMIC DNA]</scope>
    <source>
        <strain evidence="7 8">DSM 23948</strain>
    </source>
</reference>
<keyword evidence="4" id="KW-0408">Iron</keyword>
<keyword evidence="5" id="KW-0411">Iron-sulfur</keyword>
<dbReference type="SUPFAM" id="SSF53706">
    <property type="entry name" value="Formate dehydrogenase/DMSO reductase, domains 1-3"/>
    <property type="match status" value="1"/>
</dbReference>
<dbReference type="InterPro" id="IPR006657">
    <property type="entry name" value="MoPterin_dinucl-bd_dom"/>
</dbReference>
<evidence type="ECO:0000256" key="1">
    <source>
        <dbReference type="ARBA" id="ARBA00001942"/>
    </source>
</evidence>
<dbReference type="SMART" id="SM00926">
    <property type="entry name" value="Molybdop_Fe4S4"/>
    <property type="match status" value="1"/>
</dbReference>
<protein>
    <submittedName>
        <fullName evidence="7">Anaerobic selenocysteine-containing dehydrogenase</fullName>
    </submittedName>
</protein>
<dbReference type="EMBL" id="JAUSTU010000019">
    <property type="protein sequence ID" value="MDQ0157077.1"/>
    <property type="molecule type" value="Genomic_DNA"/>
</dbReference>
<evidence type="ECO:0000313" key="7">
    <source>
        <dbReference type="EMBL" id="MDQ0157077.1"/>
    </source>
</evidence>
<keyword evidence="8" id="KW-1185">Reference proteome</keyword>
<evidence type="ECO:0000313" key="8">
    <source>
        <dbReference type="Proteomes" id="UP001231362"/>
    </source>
</evidence>
<dbReference type="PANTHER" id="PTHR43742">
    <property type="entry name" value="TRIMETHYLAMINE-N-OXIDE REDUCTASE"/>
    <property type="match status" value="1"/>
</dbReference>
<comment type="caution">
    <text evidence="7">The sequence shown here is derived from an EMBL/GenBank/DDBJ whole genome shotgun (WGS) entry which is preliminary data.</text>
</comment>
<organism evidence="7 8">
    <name type="scientific">Anoxybacillus andreesenii</name>
    <dbReference type="NCBI Taxonomy" id="1325932"/>
    <lineage>
        <taxon>Bacteria</taxon>
        <taxon>Bacillati</taxon>
        <taxon>Bacillota</taxon>
        <taxon>Bacilli</taxon>
        <taxon>Bacillales</taxon>
        <taxon>Anoxybacillaceae</taxon>
        <taxon>Anoxybacillus</taxon>
    </lineage>
</organism>
<dbReference type="PANTHER" id="PTHR43742:SF6">
    <property type="entry name" value="OXIDOREDUCTASE YYAE-RELATED"/>
    <property type="match status" value="1"/>
</dbReference>
<comment type="cofactor">
    <cofactor evidence="1">
        <name>Mo-bis(molybdopterin guanine dinucleotide)</name>
        <dbReference type="ChEBI" id="CHEBI:60539"/>
    </cofactor>
</comment>
<feature type="domain" description="4Fe-4S Mo/W bis-MGD-type" evidence="6">
    <location>
        <begin position="6"/>
        <end position="63"/>
    </location>
</feature>
<sequence length="672" mass="76266">MNTRSQYEFQHVCPRNCFSNCTMISRVENDQIMTLSGKRTHPYSQGKLCAKGYSYIERNNHQERLKYPYYQEVKGSGRFKQITWKKAFELIECEMLNIQKKHGHLLPLAHYKGSGNVGVHHYVTDHFFTSLGGTTRIFGSSTATTGFEAMEYDMGTVKMSNPAMIKDSSLIILWGTNPAATNIHLIPFIIEARAKGGKVVVIDPVYTQTAELANLYIQLRPSTDGALATLLVKELLKADCYDKEFLEQHSYGYEDYLEAIGKISKDDLLRTCGMTEKAISLLAQWMKETKAISHIIGMGVLKHTNGGQNVRGIEALAAIHGDIGKKGGGIFFRRKDSRFFQNQLEADSKDTRVIHLNQPENRILPSRFSPPIEMLWVSGANPLVQEAGAKFWAEFLAGIPFVVTVDLFMTPTAKMSNLVLPTTSHFEETDIVTSYWHKEISLNEKAVSPYYESLSEWRIMTELAPRLRESGCSFQIHESEEEYLNAQFTEAVENRYFIKNVSELKNKQFTGSSDRIVWERRKFATATKQFHFFSTEAEAKGLQALPLFVDGPSPTEELPFWLITPHHPYTFNSQFHFLKLSDSEEAIVEIHPKAAEKLSIDDGEVVKISNQQGSIEIKIAFSHRVPRDILVIHQGWYPDSDVNINKLTPPLPTDMGNKGTAFYDTFVRIEKL</sequence>
<dbReference type="Proteomes" id="UP001231362">
    <property type="component" value="Unassembled WGS sequence"/>
</dbReference>
<gene>
    <name evidence="7" type="ORF">J2S07_003403</name>
</gene>
<dbReference type="InterPro" id="IPR009010">
    <property type="entry name" value="Asp_de-COase-like_dom_sf"/>
</dbReference>
<dbReference type="InterPro" id="IPR006656">
    <property type="entry name" value="Mopterin_OxRdtase"/>
</dbReference>
<name>A0ABT9V821_9BACL</name>
<dbReference type="Gene3D" id="3.40.228.10">
    <property type="entry name" value="Dimethylsulfoxide Reductase, domain 2"/>
    <property type="match status" value="1"/>
</dbReference>
<dbReference type="PROSITE" id="PS51669">
    <property type="entry name" value="4FE4S_MOW_BIS_MGD"/>
    <property type="match status" value="1"/>
</dbReference>
<dbReference type="InterPro" id="IPR050612">
    <property type="entry name" value="Prok_Mopterin_Oxidored"/>
</dbReference>
<dbReference type="Pfam" id="PF04879">
    <property type="entry name" value="Molybdop_Fe4S4"/>
    <property type="match status" value="1"/>
</dbReference>
<dbReference type="Gene3D" id="3.30.2070.10">
    <property type="entry name" value="Formate dehydrogenase/DMSO reductase"/>
    <property type="match status" value="1"/>
</dbReference>
<proteinExistence type="inferred from homology"/>
<dbReference type="Pfam" id="PF00384">
    <property type="entry name" value="Molybdopterin"/>
    <property type="match status" value="1"/>
</dbReference>
<evidence type="ECO:0000256" key="3">
    <source>
        <dbReference type="ARBA" id="ARBA00022723"/>
    </source>
</evidence>
<dbReference type="Pfam" id="PF01568">
    <property type="entry name" value="Molydop_binding"/>
    <property type="match status" value="1"/>
</dbReference>
<evidence type="ECO:0000256" key="2">
    <source>
        <dbReference type="ARBA" id="ARBA00010312"/>
    </source>
</evidence>
<evidence type="ECO:0000256" key="4">
    <source>
        <dbReference type="ARBA" id="ARBA00023004"/>
    </source>
</evidence>
<dbReference type="Gene3D" id="2.20.25.90">
    <property type="entry name" value="ADC-like domains"/>
    <property type="match status" value="1"/>
</dbReference>
<dbReference type="Gene3D" id="2.40.40.20">
    <property type="match status" value="1"/>
</dbReference>
<comment type="similarity">
    <text evidence="2">Belongs to the prokaryotic molybdopterin-containing oxidoreductase family.</text>
</comment>
<evidence type="ECO:0000256" key="5">
    <source>
        <dbReference type="ARBA" id="ARBA00023014"/>
    </source>
</evidence>